<dbReference type="EMBL" id="ML014127">
    <property type="protein sequence ID" value="RKP03179.1"/>
    <property type="molecule type" value="Genomic_DNA"/>
</dbReference>
<dbReference type="STRING" id="1555241.A0A4V1IV85"/>
<protein>
    <recommendedName>
        <fullName evidence="1">CMP/dCMP-type deaminase domain-containing protein</fullName>
    </recommendedName>
</protein>
<dbReference type="AlphaFoldDB" id="A0A4V1IV85"/>
<dbReference type="GO" id="GO:0003824">
    <property type="term" value="F:catalytic activity"/>
    <property type="evidence" value="ECO:0007669"/>
    <property type="project" value="InterPro"/>
</dbReference>
<gene>
    <name evidence="2" type="ORF">CXG81DRAFT_4466</name>
</gene>
<dbReference type="GO" id="GO:0006139">
    <property type="term" value="P:nucleobase-containing compound metabolic process"/>
    <property type="evidence" value="ECO:0007669"/>
    <property type="project" value="UniProtKB-ARBA"/>
</dbReference>
<dbReference type="Gene3D" id="3.40.140.10">
    <property type="entry name" value="Cytidine Deaminase, domain 2"/>
    <property type="match status" value="1"/>
</dbReference>
<dbReference type="InterPro" id="IPR002125">
    <property type="entry name" value="CMP_dCMP_dom"/>
</dbReference>
<reference evidence="3" key="1">
    <citation type="journal article" date="2018" name="Nat. Microbiol.">
        <title>Leveraging single-cell genomics to expand the fungal tree of life.</title>
        <authorList>
            <person name="Ahrendt S.R."/>
            <person name="Quandt C.A."/>
            <person name="Ciobanu D."/>
            <person name="Clum A."/>
            <person name="Salamov A."/>
            <person name="Andreopoulos B."/>
            <person name="Cheng J.F."/>
            <person name="Woyke T."/>
            <person name="Pelin A."/>
            <person name="Henrissat B."/>
            <person name="Reynolds N.K."/>
            <person name="Benny G.L."/>
            <person name="Smith M.E."/>
            <person name="James T.Y."/>
            <person name="Grigoriev I.V."/>
        </authorList>
    </citation>
    <scope>NUCLEOTIDE SEQUENCE [LARGE SCALE GENOMIC DNA]</scope>
    <source>
        <strain evidence="3">ATCC 52028</strain>
    </source>
</reference>
<accession>A0A4V1IV85</accession>
<evidence type="ECO:0000313" key="2">
    <source>
        <dbReference type="EMBL" id="RKP03179.1"/>
    </source>
</evidence>
<organism evidence="2 3">
    <name type="scientific">Caulochytrium protostelioides</name>
    <dbReference type="NCBI Taxonomy" id="1555241"/>
    <lineage>
        <taxon>Eukaryota</taxon>
        <taxon>Fungi</taxon>
        <taxon>Fungi incertae sedis</taxon>
        <taxon>Chytridiomycota</taxon>
        <taxon>Chytridiomycota incertae sedis</taxon>
        <taxon>Chytridiomycetes</taxon>
        <taxon>Caulochytriales</taxon>
        <taxon>Caulochytriaceae</taxon>
        <taxon>Caulochytrium</taxon>
    </lineage>
</organism>
<dbReference type="InterPro" id="IPR016193">
    <property type="entry name" value="Cytidine_deaminase-like"/>
</dbReference>
<name>A0A4V1IV85_9FUNG</name>
<keyword evidence="3" id="KW-1185">Reference proteome</keyword>
<feature type="non-terminal residue" evidence="2">
    <location>
        <position position="130"/>
    </location>
</feature>
<proteinExistence type="predicted"/>
<feature type="non-terminal residue" evidence="2">
    <location>
        <position position="1"/>
    </location>
</feature>
<dbReference type="OrthoDB" id="252265at2759"/>
<feature type="domain" description="CMP/dCMP-type deaminase" evidence="1">
    <location>
        <begin position="1"/>
        <end position="121"/>
    </location>
</feature>
<dbReference type="SUPFAM" id="SSF53927">
    <property type="entry name" value="Cytidine deaminase-like"/>
    <property type="match status" value="1"/>
</dbReference>
<dbReference type="PROSITE" id="PS51747">
    <property type="entry name" value="CYT_DCMP_DEAMINASES_2"/>
    <property type="match status" value="1"/>
</dbReference>
<dbReference type="Proteomes" id="UP000274922">
    <property type="component" value="Unassembled WGS sequence"/>
</dbReference>
<dbReference type="Pfam" id="PF18785">
    <property type="entry name" value="Inv-AAD"/>
    <property type="match status" value="1"/>
</dbReference>
<sequence>AYMELAIAEARHCTSVASAFNVGAVVVRDRQVLATGYSRELPGNTHAEECCLIKLQDPQTGVPAALDRAVLFTTMEPCGERLSGKVPCAHRLIAAGIRTVYVGVREPPHLVANTSGHRQLLNANIAVVYL</sequence>
<evidence type="ECO:0000259" key="1">
    <source>
        <dbReference type="PROSITE" id="PS51747"/>
    </source>
</evidence>
<evidence type="ECO:0000313" key="3">
    <source>
        <dbReference type="Proteomes" id="UP000274922"/>
    </source>
</evidence>